<dbReference type="AlphaFoldDB" id="A0A3P8YA22"/>
<dbReference type="Gene3D" id="1.20.1540.10">
    <property type="entry name" value="Rhomboid-like"/>
    <property type="match status" value="1"/>
</dbReference>
<dbReference type="STRING" id="8010.ENSELUP00000013439"/>
<comment type="subcellular location">
    <subcellularLocation>
        <location evidence="1">Membrane</location>
        <topology evidence="1">Multi-pass membrane protein</topology>
    </subcellularLocation>
</comment>
<feature type="transmembrane region" description="Helical" evidence="5">
    <location>
        <begin position="152"/>
        <end position="179"/>
    </location>
</feature>
<evidence type="ECO:0000256" key="5">
    <source>
        <dbReference type="SAM" id="Phobius"/>
    </source>
</evidence>
<keyword evidence="8" id="KW-1185">Reference proteome</keyword>
<dbReference type="PANTHER" id="PTHR43066">
    <property type="entry name" value="RHOMBOID-RELATED PROTEIN"/>
    <property type="match status" value="1"/>
</dbReference>
<dbReference type="GO" id="GO:0004252">
    <property type="term" value="F:serine-type endopeptidase activity"/>
    <property type="evidence" value="ECO:0007669"/>
    <property type="project" value="InterPro"/>
</dbReference>
<feature type="domain" description="Peptidase S54 rhomboid" evidence="6">
    <location>
        <begin position="56"/>
        <end position="180"/>
    </location>
</feature>
<dbReference type="OMA" id="CIGHNYH"/>
<sequence length="373" mass="41375">MLDSICSIWFWFGSNRPGFFLGTTCMLTMMVLMWLGDIPASLSIGPGGQFPGYRDLSLYTFSHEELPSLLYNAALLLLLGPCQERRWGTVAFLSLTLLSITLLPALYAIILFISGGEASRVCGSSSTILALFTAQCHQVTQRRLLRCIPVWFLPWLLLLLNLVLLPSTPGLFHFCAILIGHNYRPSFIGVLQKVEEFGIFLMFPPWLYVPYYSRFRLPTYSTSQRSGTFPQAAPYNRLPADALPPMNPRPWPLAVPHWPLDRSAALSEAQLLEEQMLRAGILASLQDVPEETGAKVEVPKSSVSSLRLQQLEKMGFPTDKAVVALAATKQLDGAIALLIDDRVGEEAVMTSKGKSLLPQRNFSGLSDQHMDAN</sequence>
<evidence type="ECO:0000313" key="7">
    <source>
        <dbReference type="Ensembl" id="ENSELUP00000013439.2"/>
    </source>
</evidence>
<evidence type="ECO:0000256" key="3">
    <source>
        <dbReference type="ARBA" id="ARBA00022989"/>
    </source>
</evidence>
<dbReference type="GeneTree" id="ENSGT00390000013711"/>
<keyword evidence="2 5" id="KW-0812">Transmembrane</keyword>
<dbReference type="PANTHER" id="PTHR43066:SF16">
    <property type="entry name" value="RHOMBOID DOMAIN-CONTAINING PROTEIN 3"/>
    <property type="match status" value="1"/>
</dbReference>
<dbReference type="InterPro" id="IPR035952">
    <property type="entry name" value="Rhomboid-like_sf"/>
</dbReference>
<dbReference type="Proteomes" id="UP000265140">
    <property type="component" value="Chromosome 13"/>
</dbReference>
<name>A0A3P8YA22_ESOLU</name>
<accession>A0A3P8YA22</accession>
<evidence type="ECO:0000256" key="4">
    <source>
        <dbReference type="ARBA" id="ARBA00023136"/>
    </source>
</evidence>
<dbReference type="GeneID" id="105026995"/>
<dbReference type="Bgee" id="ENSELUG00000013543">
    <property type="expression patterns" value="Expressed in ovary and 14 other cell types or tissues"/>
</dbReference>
<feature type="transmembrane region" description="Helical" evidence="5">
    <location>
        <begin position="18"/>
        <end position="36"/>
    </location>
</feature>
<evidence type="ECO:0000256" key="2">
    <source>
        <dbReference type="ARBA" id="ARBA00022692"/>
    </source>
</evidence>
<dbReference type="Gene3D" id="1.10.8.10">
    <property type="entry name" value="DNA helicase RuvA subunit, C-terminal domain"/>
    <property type="match status" value="1"/>
</dbReference>
<protein>
    <recommendedName>
        <fullName evidence="6">Peptidase S54 rhomboid domain-containing protein</fullName>
    </recommendedName>
</protein>
<dbReference type="SUPFAM" id="SSF46934">
    <property type="entry name" value="UBA-like"/>
    <property type="match status" value="1"/>
</dbReference>
<evidence type="ECO:0000259" key="6">
    <source>
        <dbReference type="Pfam" id="PF01694"/>
    </source>
</evidence>
<dbReference type="FunCoup" id="A0A3P8YA22">
    <property type="interactions" value="989"/>
</dbReference>
<dbReference type="InParanoid" id="A0A3P8YA22"/>
<reference evidence="7" key="2">
    <citation type="submission" date="2020-02" db="EMBL/GenBank/DDBJ databases">
        <title>Esox lucius (northern pike) genome, fEsoLuc1, primary haplotype.</title>
        <authorList>
            <person name="Myers G."/>
            <person name="Karagic N."/>
            <person name="Meyer A."/>
            <person name="Pippel M."/>
            <person name="Reichard M."/>
            <person name="Winkler S."/>
            <person name="Tracey A."/>
            <person name="Sims Y."/>
            <person name="Howe K."/>
            <person name="Rhie A."/>
            <person name="Formenti G."/>
            <person name="Durbin R."/>
            <person name="Fedrigo O."/>
            <person name="Jarvis E.D."/>
        </authorList>
    </citation>
    <scope>NUCLEOTIDE SEQUENCE [LARGE SCALE GENOMIC DNA]</scope>
</reference>
<dbReference type="InterPro" id="IPR009060">
    <property type="entry name" value="UBA-like_sf"/>
</dbReference>
<dbReference type="InterPro" id="IPR022764">
    <property type="entry name" value="Peptidase_S54_rhomboid_dom"/>
</dbReference>
<keyword evidence="4 5" id="KW-0472">Membrane</keyword>
<dbReference type="Pfam" id="PF01694">
    <property type="entry name" value="Rhomboid"/>
    <property type="match status" value="1"/>
</dbReference>
<reference evidence="8" key="1">
    <citation type="journal article" date="2014" name="PLoS ONE">
        <title>The genome and linkage map of the northern pike (Esox lucius): conserved synteny revealed between the salmonid sister group and the Neoteleostei.</title>
        <authorList>
            <person name="Rondeau E.B."/>
            <person name="Minkley D.R."/>
            <person name="Leong J.S."/>
            <person name="Messmer A.M."/>
            <person name="Jantzen J.R."/>
            <person name="von Schalburg K.R."/>
            <person name="Lemon C."/>
            <person name="Bird N.H."/>
            <person name="Koop B.F."/>
        </authorList>
    </citation>
    <scope>NUCLEOTIDE SEQUENCE</scope>
</reference>
<evidence type="ECO:0000313" key="8">
    <source>
        <dbReference type="Proteomes" id="UP000265140"/>
    </source>
</evidence>
<dbReference type="OrthoDB" id="9908508at2759"/>
<reference evidence="7" key="3">
    <citation type="submission" date="2025-08" db="UniProtKB">
        <authorList>
            <consortium name="Ensembl"/>
        </authorList>
    </citation>
    <scope>IDENTIFICATION</scope>
</reference>
<dbReference type="SUPFAM" id="SSF144091">
    <property type="entry name" value="Rhomboid-like"/>
    <property type="match status" value="1"/>
</dbReference>
<dbReference type="RefSeq" id="XP_010897156.2">
    <property type="nucleotide sequence ID" value="XM_010898854.5"/>
</dbReference>
<reference evidence="7" key="4">
    <citation type="submission" date="2025-09" db="UniProtKB">
        <authorList>
            <consortium name="Ensembl"/>
        </authorList>
    </citation>
    <scope>IDENTIFICATION</scope>
</reference>
<keyword evidence="3 5" id="KW-1133">Transmembrane helix</keyword>
<dbReference type="Ensembl" id="ENSELUT00000038513.3">
    <property type="protein sequence ID" value="ENSELUP00000013439.2"/>
    <property type="gene ID" value="ENSELUG00000013543.3"/>
</dbReference>
<organism evidence="7 8">
    <name type="scientific">Esox lucius</name>
    <name type="common">Northern pike</name>
    <dbReference type="NCBI Taxonomy" id="8010"/>
    <lineage>
        <taxon>Eukaryota</taxon>
        <taxon>Metazoa</taxon>
        <taxon>Chordata</taxon>
        <taxon>Craniata</taxon>
        <taxon>Vertebrata</taxon>
        <taxon>Euteleostomi</taxon>
        <taxon>Actinopterygii</taxon>
        <taxon>Neopterygii</taxon>
        <taxon>Teleostei</taxon>
        <taxon>Protacanthopterygii</taxon>
        <taxon>Esociformes</taxon>
        <taxon>Esocidae</taxon>
        <taxon>Esox</taxon>
    </lineage>
</organism>
<dbReference type="GO" id="GO:0016020">
    <property type="term" value="C:membrane"/>
    <property type="evidence" value="ECO:0007669"/>
    <property type="project" value="UniProtKB-SubCell"/>
</dbReference>
<proteinExistence type="predicted"/>
<gene>
    <name evidence="7" type="primary">RHBDD3</name>
</gene>
<evidence type="ECO:0000256" key="1">
    <source>
        <dbReference type="ARBA" id="ARBA00004141"/>
    </source>
</evidence>
<feature type="transmembrane region" description="Helical" evidence="5">
    <location>
        <begin position="90"/>
        <end position="113"/>
    </location>
</feature>